<dbReference type="Proteomes" id="UP001055879">
    <property type="component" value="Linkage Group LG08"/>
</dbReference>
<reference evidence="1 2" key="2">
    <citation type="journal article" date="2022" name="Mol. Ecol. Resour.">
        <title>The genomes of chicory, endive, great burdock and yacon provide insights into Asteraceae paleo-polyploidization history and plant inulin production.</title>
        <authorList>
            <person name="Fan W."/>
            <person name="Wang S."/>
            <person name="Wang H."/>
            <person name="Wang A."/>
            <person name="Jiang F."/>
            <person name="Liu H."/>
            <person name="Zhao H."/>
            <person name="Xu D."/>
            <person name="Zhang Y."/>
        </authorList>
    </citation>
    <scope>NUCLEOTIDE SEQUENCE [LARGE SCALE GENOMIC DNA]</scope>
    <source>
        <strain evidence="2">cv. Niubang</strain>
    </source>
</reference>
<name>A0ACB9AB24_ARCLA</name>
<organism evidence="1 2">
    <name type="scientific">Arctium lappa</name>
    <name type="common">Greater burdock</name>
    <name type="synonym">Lappa major</name>
    <dbReference type="NCBI Taxonomy" id="4217"/>
    <lineage>
        <taxon>Eukaryota</taxon>
        <taxon>Viridiplantae</taxon>
        <taxon>Streptophyta</taxon>
        <taxon>Embryophyta</taxon>
        <taxon>Tracheophyta</taxon>
        <taxon>Spermatophyta</taxon>
        <taxon>Magnoliopsida</taxon>
        <taxon>eudicotyledons</taxon>
        <taxon>Gunneridae</taxon>
        <taxon>Pentapetalae</taxon>
        <taxon>asterids</taxon>
        <taxon>campanulids</taxon>
        <taxon>Asterales</taxon>
        <taxon>Asteraceae</taxon>
        <taxon>Carduoideae</taxon>
        <taxon>Cardueae</taxon>
        <taxon>Arctiinae</taxon>
        <taxon>Arctium</taxon>
    </lineage>
</organism>
<comment type="caution">
    <text evidence="1">The sequence shown here is derived from an EMBL/GenBank/DDBJ whole genome shotgun (WGS) entry which is preliminary data.</text>
</comment>
<evidence type="ECO:0000313" key="1">
    <source>
        <dbReference type="EMBL" id="KAI3707135.1"/>
    </source>
</evidence>
<sequence>MRSKTTSPKKAMIIVWIFIKTPIRALGKAKKFYVKGITNFSTTYNQPIMIIKDANKPPLPRSFSTTTIVSNNHQPSGEDLIRANSTSTIQIGRADVYMIQQQQQLSASRKRVPRSCSLGMGRIDEDRVSSFRNDNINGSENKFDSRISRNHSYASDSRRF</sequence>
<proteinExistence type="predicted"/>
<gene>
    <name evidence="1" type="ORF">L6452_25385</name>
</gene>
<protein>
    <submittedName>
        <fullName evidence="1">Uncharacterized protein</fullName>
    </submittedName>
</protein>
<evidence type="ECO:0000313" key="2">
    <source>
        <dbReference type="Proteomes" id="UP001055879"/>
    </source>
</evidence>
<keyword evidence="2" id="KW-1185">Reference proteome</keyword>
<dbReference type="EMBL" id="CM042054">
    <property type="protein sequence ID" value="KAI3707135.1"/>
    <property type="molecule type" value="Genomic_DNA"/>
</dbReference>
<reference evidence="2" key="1">
    <citation type="journal article" date="2022" name="Mol. Ecol. Resour.">
        <title>The genomes of chicory, endive, great burdock and yacon provide insights into Asteraceae palaeo-polyploidization history and plant inulin production.</title>
        <authorList>
            <person name="Fan W."/>
            <person name="Wang S."/>
            <person name="Wang H."/>
            <person name="Wang A."/>
            <person name="Jiang F."/>
            <person name="Liu H."/>
            <person name="Zhao H."/>
            <person name="Xu D."/>
            <person name="Zhang Y."/>
        </authorList>
    </citation>
    <scope>NUCLEOTIDE SEQUENCE [LARGE SCALE GENOMIC DNA]</scope>
    <source>
        <strain evidence="2">cv. Niubang</strain>
    </source>
</reference>
<accession>A0ACB9AB24</accession>